<feature type="compositionally biased region" description="Low complexity" evidence="1">
    <location>
        <begin position="62"/>
        <end position="93"/>
    </location>
</feature>
<evidence type="ECO:0000313" key="3">
    <source>
        <dbReference type="Proteomes" id="UP000008037"/>
    </source>
</evidence>
<protein>
    <submittedName>
        <fullName evidence="2">Uncharacterized protein</fullName>
    </submittedName>
</protein>
<name>K0IC98_NITGG</name>
<sequence>MIGATLFASGLGFTNGQQLATAQQQTEQQQNQTQDGNATTIANTTMTDTFVASGVITGTIQEAGGGQQTTTTAGNTTTTTAQSGNQTDNATQTAGGGTSTAPFLVGGDWTMNVESGNVTNFMANFTMVRIDGSEHHNHDITNFNVGNNTQFQLDPAGTTTINGTADYAVNGTSRWPGTDTVITIEKATVLTIQPQEQEAKDHFQGQPIYGIVLRATGENGTTITESVPAGGNQTQQQQEDGGGFLENLTRPFEDLFGGGG</sequence>
<dbReference type="InParanoid" id="K0IC98"/>
<dbReference type="BioCyc" id="CNIT1237085:G1324-217-MONOMER"/>
<reference evidence="2 3" key="1">
    <citation type="journal article" date="2012" name="Environ. Microbiol.">
        <title>The genome of the ammonia-oxidizing Candidatus Nitrososphaera gargensis: insights into metabolic versatility and environmental adaptations.</title>
        <authorList>
            <person name="Spang A."/>
            <person name="Poehlein A."/>
            <person name="Offre P."/>
            <person name="Zumbragel S."/>
            <person name="Haider S."/>
            <person name="Rychlik N."/>
            <person name="Nowka B."/>
            <person name="Schmeisser C."/>
            <person name="Lebedeva E.V."/>
            <person name="Rattei T."/>
            <person name="Bohm C."/>
            <person name="Schmid M."/>
            <person name="Galushko A."/>
            <person name="Hatzenpichler R."/>
            <person name="Weinmaier T."/>
            <person name="Daniel R."/>
            <person name="Schleper C."/>
            <person name="Spieck E."/>
            <person name="Streit W."/>
            <person name="Wagner M."/>
        </authorList>
    </citation>
    <scope>NUCLEOTIDE SEQUENCE [LARGE SCALE GENOMIC DNA]</scope>
    <source>
        <strain evidence="3">Ga9.2</strain>
    </source>
</reference>
<dbReference type="Proteomes" id="UP000008037">
    <property type="component" value="Chromosome"/>
</dbReference>
<organism evidence="2 3">
    <name type="scientific">Nitrososphaera gargensis (strain Ga9.2)</name>
    <dbReference type="NCBI Taxonomy" id="1237085"/>
    <lineage>
        <taxon>Archaea</taxon>
        <taxon>Nitrososphaerota</taxon>
        <taxon>Nitrososphaeria</taxon>
        <taxon>Nitrososphaerales</taxon>
        <taxon>Nitrososphaeraceae</taxon>
        <taxon>Nitrososphaera</taxon>
    </lineage>
</organism>
<evidence type="ECO:0000256" key="1">
    <source>
        <dbReference type="SAM" id="MobiDB-lite"/>
    </source>
</evidence>
<keyword evidence="3" id="KW-1185">Reference proteome</keyword>
<dbReference type="AlphaFoldDB" id="K0IC98"/>
<gene>
    <name evidence="2" type="ordered locus">Ngar_c02170</name>
</gene>
<accession>K0IC98</accession>
<evidence type="ECO:0000313" key="2">
    <source>
        <dbReference type="EMBL" id="AFU57165.1"/>
    </source>
</evidence>
<feature type="region of interest" description="Disordered" evidence="1">
    <location>
        <begin position="62"/>
        <end position="99"/>
    </location>
</feature>
<dbReference type="KEGG" id="nga:Ngar_c02170"/>
<dbReference type="HOGENOM" id="CLU_1067996_0_0_2"/>
<dbReference type="EMBL" id="CP002408">
    <property type="protein sequence ID" value="AFU57165.1"/>
    <property type="molecule type" value="Genomic_DNA"/>
</dbReference>
<proteinExistence type="predicted"/>